<keyword evidence="4" id="KW-1185">Reference proteome</keyword>
<organism evidence="3 4">
    <name type="scientific">Nonomuraea helvata</name>
    <dbReference type="NCBI Taxonomy" id="37484"/>
    <lineage>
        <taxon>Bacteria</taxon>
        <taxon>Bacillati</taxon>
        <taxon>Actinomycetota</taxon>
        <taxon>Actinomycetes</taxon>
        <taxon>Streptosporangiales</taxon>
        <taxon>Streptosporangiaceae</taxon>
        <taxon>Nonomuraea</taxon>
    </lineage>
</organism>
<dbReference type="InterPro" id="IPR050261">
    <property type="entry name" value="FrsA_esterase"/>
</dbReference>
<evidence type="ECO:0000256" key="2">
    <source>
        <dbReference type="ARBA" id="ARBA00022801"/>
    </source>
</evidence>
<dbReference type="PANTHER" id="PTHR22946">
    <property type="entry name" value="DIENELACTONE HYDROLASE DOMAIN-CONTAINING PROTEIN-RELATED"/>
    <property type="match status" value="1"/>
</dbReference>
<dbReference type="InterPro" id="IPR029058">
    <property type="entry name" value="AB_hydrolase_fold"/>
</dbReference>
<dbReference type="EMBL" id="JBHMBW010000045">
    <property type="protein sequence ID" value="MFB9628468.1"/>
    <property type="molecule type" value="Genomic_DNA"/>
</dbReference>
<comment type="similarity">
    <text evidence="1">Belongs to the AB hydrolase superfamily.</text>
</comment>
<dbReference type="Proteomes" id="UP001589532">
    <property type="component" value="Unassembled WGS sequence"/>
</dbReference>
<evidence type="ECO:0000313" key="4">
    <source>
        <dbReference type="Proteomes" id="UP001589532"/>
    </source>
</evidence>
<evidence type="ECO:0000313" key="3">
    <source>
        <dbReference type="EMBL" id="MFB9628468.1"/>
    </source>
</evidence>
<dbReference type="PANTHER" id="PTHR22946:SF12">
    <property type="entry name" value="CONIDIAL PIGMENT BIOSYNTHESIS PROTEIN AYG1 (AFU_ORTHOLOGUE AFUA_2G17550)"/>
    <property type="match status" value="1"/>
</dbReference>
<dbReference type="GO" id="GO:0016787">
    <property type="term" value="F:hydrolase activity"/>
    <property type="evidence" value="ECO:0007669"/>
    <property type="project" value="UniProtKB-KW"/>
</dbReference>
<evidence type="ECO:0000256" key="1">
    <source>
        <dbReference type="ARBA" id="ARBA00008645"/>
    </source>
</evidence>
<name>A0ABV5S9V6_9ACTN</name>
<dbReference type="InterPro" id="IPR010520">
    <property type="entry name" value="FrsA-like"/>
</dbReference>
<protein>
    <submittedName>
        <fullName evidence="3">Alpha/beta hydrolase family protein</fullName>
        <ecNumber evidence="3">3.4.-.-</ecNumber>
    </submittedName>
</protein>
<keyword evidence="2 3" id="KW-0378">Hydrolase</keyword>
<dbReference type="SUPFAM" id="SSF53474">
    <property type="entry name" value="alpha/beta-Hydrolases"/>
    <property type="match status" value="1"/>
</dbReference>
<dbReference type="Gene3D" id="1.20.1440.110">
    <property type="entry name" value="acylaminoacyl peptidase"/>
    <property type="match status" value="1"/>
</dbReference>
<gene>
    <name evidence="3" type="ORF">ACFFSA_35765</name>
</gene>
<accession>A0ABV5S9V6</accession>
<dbReference type="Pfam" id="PF06500">
    <property type="entry name" value="FrsA-like"/>
    <property type="match status" value="1"/>
</dbReference>
<dbReference type="RefSeq" id="WP_344987471.1">
    <property type="nucleotide sequence ID" value="NZ_BAAAXV010000001.1"/>
</dbReference>
<dbReference type="Gene3D" id="3.40.50.1820">
    <property type="entry name" value="alpha/beta hydrolase"/>
    <property type="match status" value="1"/>
</dbReference>
<sequence>MPNRKKLYFDDVFADGVLLHTFNRATFGGAAIGECLIAASKVDEKDTESWWRAWSEQGRQAESVAETARARDHRVTAKNAYLRAMTYHYNAHYALRPTDPRYVPAVEHFRSLFRKFAALSPRPIEAIEIPYEGKTLPGYFLRPDASGTPRPTLVGGDVIAEELYFWVAPGGLERDYNILLVDLPGIGLNPHHGIHFRPDTEVGVGACVDWLYERGDVDASRIAFYGGGPGGWVAVRAATYEERIAACVADPFVPDTDGVMGFFSRPEYDSKDVSQHTLAFSAVEQVAVFYGGEDRKGYPKLTAEPEKLRCPLLCMSDPGDSDAVRAECDRAVATAPHPANVHRVLTPEDGTTFLRAADNFILKQGVMYDWLDEVLIA</sequence>
<reference evidence="3 4" key="1">
    <citation type="submission" date="2024-09" db="EMBL/GenBank/DDBJ databases">
        <authorList>
            <person name="Sun Q."/>
            <person name="Mori K."/>
        </authorList>
    </citation>
    <scope>NUCLEOTIDE SEQUENCE [LARGE SCALE GENOMIC DNA]</scope>
    <source>
        <strain evidence="3 4">JCM 3143</strain>
    </source>
</reference>
<proteinExistence type="inferred from homology"/>
<comment type="caution">
    <text evidence="3">The sequence shown here is derived from an EMBL/GenBank/DDBJ whole genome shotgun (WGS) entry which is preliminary data.</text>
</comment>
<dbReference type="EC" id="3.4.-.-" evidence="3"/>